<evidence type="ECO:0000256" key="1">
    <source>
        <dbReference type="ARBA" id="ARBA00008226"/>
    </source>
</evidence>
<keyword evidence="2 13" id="KW-0820">tRNA-binding</keyword>
<dbReference type="GO" id="GO:0002161">
    <property type="term" value="F:aminoacyl-tRNA deacylase activity"/>
    <property type="evidence" value="ECO:0007669"/>
    <property type="project" value="TreeGrafter"/>
</dbReference>
<dbReference type="GO" id="GO:0006419">
    <property type="term" value="P:alanyl-tRNA aminoacylation"/>
    <property type="evidence" value="ECO:0007669"/>
    <property type="project" value="UniProtKB-UniRule"/>
</dbReference>
<dbReference type="FunFam" id="3.10.310.40:FF:000001">
    <property type="entry name" value="Alanine--tRNA ligase"/>
    <property type="match status" value="1"/>
</dbReference>
<evidence type="ECO:0000256" key="3">
    <source>
        <dbReference type="ARBA" id="ARBA00022598"/>
    </source>
</evidence>
<keyword evidence="10 13" id="KW-0030">Aminoacyl-tRNA synthetase</keyword>
<keyword evidence="13" id="KW-0963">Cytoplasm</keyword>
<evidence type="ECO:0000313" key="16">
    <source>
        <dbReference type="Proteomes" id="UP000501058"/>
    </source>
</evidence>
<comment type="catalytic activity">
    <reaction evidence="12 13">
        <text>tRNA(Ala) + L-alanine + ATP = L-alanyl-tRNA(Ala) + AMP + diphosphate</text>
        <dbReference type="Rhea" id="RHEA:12540"/>
        <dbReference type="Rhea" id="RHEA-COMP:9657"/>
        <dbReference type="Rhea" id="RHEA-COMP:9923"/>
        <dbReference type="ChEBI" id="CHEBI:30616"/>
        <dbReference type="ChEBI" id="CHEBI:33019"/>
        <dbReference type="ChEBI" id="CHEBI:57972"/>
        <dbReference type="ChEBI" id="CHEBI:78442"/>
        <dbReference type="ChEBI" id="CHEBI:78497"/>
        <dbReference type="ChEBI" id="CHEBI:456215"/>
        <dbReference type="EC" id="6.1.1.7"/>
    </reaction>
</comment>
<protein>
    <recommendedName>
        <fullName evidence="13">Alanine--tRNA ligase</fullName>
        <ecNumber evidence="13">6.1.1.7</ecNumber>
    </recommendedName>
    <alternativeName>
        <fullName evidence="13">Alanyl-tRNA synthetase</fullName>
        <shortName evidence="13">AlaRS</shortName>
    </alternativeName>
</protein>
<dbReference type="InterPro" id="IPR050058">
    <property type="entry name" value="Ala-tRNA_ligase"/>
</dbReference>
<dbReference type="Gene3D" id="2.40.30.130">
    <property type="match status" value="1"/>
</dbReference>
<dbReference type="Pfam" id="PF02272">
    <property type="entry name" value="DHHA1"/>
    <property type="match status" value="1"/>
</dbReference>
<evidence type="ECO:0000256" key="8">
    <source>
        <dbReference type="ARBA" id="ARBA00022884"/>
    </source>
</evidence>
<dbReference type="SUPFAM" id="SSF101353">
    <property type="entry name" value="Putative anticodon-binding domain of alanyl-tRNA synthetase (AlaRS)"/>
    <property type="match status" value="1"/>
</dbReference>
<dbReference type="GO" id="GO:0005524">
    <property type="term" value="F:ATP binding"/>
    <property type="evidence" value="ECO:0007669"/>
    <property type="project" value="UniProtKB-UniRule"/>
</dbReference>
<comment type="function">
    <text evidence="11 13">Catalyzes the attachment of alanine to tRNA(Ala) in a two-step reaction: alanine is first activated by ATP to form Ala-AMP and then transferred to the acceptor end of tRNA(Ala). Also edits incorrectly charged Ser-tRNA(Ala) and Gly-tRNA(Ala) via its editing domain.</text>
</comment>
<feature type="binding site" evidence="13">
    <location>
        <position position="682"/>
    </location>
    <ligand>
        <name>Zn(2+)</name>
        <dbReference type="ChEBI" id="CHEBI:29105"/>
    </ligand>
</feature>
<evidence type="ECO:0000313" key="15">
    <source>
        <dbReference type="EMBL" id="QIK73564.1"/>
    </source>
</evidence>
<sequence length="892" mass="95860">MKTAEIRRRFLDHFVRAGHTLVPSASLVYNDPTLLFVNAGMVPFKPYFTGAETPPFQTATSSQKCVRTLDIEEVGKTTRHGTFFQMNGNFSFGDYFKEGAIQHAWELVTGSIASGGLGFDGDRVWVTVLGPGHHPDFPDGDTEAVALWRAMGVPDEHIQRRDLKDNYWNMGIPGPGGPCSEIYIDRGAAYGPDGGPIVDEDRFLEIWNLVFMQQELSAVRAKDDFDVLRPLPKPNIDTGMGLERVAYLMQGRDNLYEIDQVFPVIEKAAELSGKRYGADHDDDVRMRVVADHVRSGLMLMTDGVTPGNEARGYVLRRLLRRSVRAMRLLGVHDPVLPELLPVSKALMEESYPEVATEWARTSTSAYAEEESFRRTLAAGTQIFDVAVRQAKDAGVTTLPGDQAFQLHDTYGFPIDLTLEMAGEAGLAVDRDEFTRLMGEQKARAKADARAKKGGAANTEAYRTLRDAGETPFRGFTDLSVPSRVRGLVRDGQLVTHAAPGDVVEVVLEETPFYAEAGGQDADAGMLTADGVQLEVLDVQRPVQGLVVHKVMVNEGGVAEGDELLAAVDPPARFAASQAHTATHVVNAALRQMLGDATHQAGSYNKPGYLRFDFNAHEALSPAMRSELEGIVNEAIRDDFAVTDRELPLATAKELGAQAMFGEKYGDVVRMVELNGPWSRELCGGTHVRTTAQIGLVNLLGEGSVGSGIRRVEALVSTDAFNRFAAERTLVSTLSDTLKTQPDQLVDRVERLLAQLKTAEKQIADLRQRELLGNLDALAADAVDAGPFRFVGHELPGVAGNDLRALATALRDKLSGGPAVIALVGGDAKPALIVATTPAARELGAKAGALVGVGAAQLGGKGGGKDDLAQGGGADASKATEALAAIRAALALP</sequence>
<proteinExistence type="inferred from homology"/>
<dbReference type="RefSeq" id="WP_166234631.1">
    <property type="nucleotide sequence ID" value="NZ_CP049865.1"/>
</dbReference>
<dbReference type="Pfam" id="PF01411">
    <property type="entry name" value="tRNA-synt_2c"/>
    <property type="match status" value="1"/>
</dbReference>
<gene>
    <name evidence="13 15" type="primary">alaS</name>
    <name evidence="15" type="ORF">G7070_16445</name>
</gene>
<dbReference type="GO" id="GO:0004813">
    <property type="term" value="F:alanine-tRNA ligase activity"/>
    <property type="evidence" value="ECO:0007669"/>
    <property type="project" value="UniProtKB-UniRule"/>
</dbReference>
<evidence type="ECO:0000256" key="10">
    <source>
        <dbReference type="ARBA" id="ARBA00023146"/>
    </source>
</evidence>
<dbReference type="GO" id="GO:0008270">
    <property type="term" value="F:zinc ion binding"/>
    <property type="evidence" value="ECO:0007669"/>
    <property type="project" value="UniProtKB-UniRule"/>
</dbReference>
<dbReference type="InterPro" id="IPR018164">
    <property type="entry name" value="Ala-tRNA-synth_IIc_N"/>
</dbReference>
<dbReference type="GO" id="GO:0000049">
    <property type="term" value="F:tRNA binding"/>
    <property type="evidence" value="ECO:0007669"/>
    <property type="project" value="UniProtKB-KW"/>
</dbReference>
<dbReference type="InterPro" id="IPR018162">
    <property type="entry name" value="Ala-tRNA-ligase_IIc_anticod-bd"/>
</dbReference>
<comment type="cofactor">
    <cofactor evidence="13">
        <name>Zn(2+)</name>
        <dbReference type="ChEBI" id="CHEBI:29105"/>
    </cofactor>
    <text evidence="13">Binds 1 zinc ion per subunit.</text>
</comment>
<keyword evidence="8 13" id="KW-0694">RNA-binding</keyword>
<dbReference type="InterPro" id="IPR002318">
    <property type="entry name" value="Ala-tRNA-lgiase_IIc"/>
</dbReference>
<feature type="binding site" evidence="13">
    <location>
        <position position="579"/>
    </location>
    <ligand>
        <name>Zn(2+)</name>
        <dbReference type="ChEBI" id="CHEBI:29105"/>
    </ligand>
</feature>
<feature type="binding site" evidence="13">
    <location>
        <position position="583"/>
    </location>
    <ligand>
        <name>Zn(2+)</name>
        <dbReference type="ChEBI" id="CHEBI:29105"/>
    </ligand>
</feature>
<dbReference type="PRINTS" id="PR00980">
    <property type="entry name" value="TRNASYNTHALA"/>
</dbReference>
<dbReference type="GO" id="GO:0005829">
    <property type="term" value="C:cytosol"/>
    <property type="evidence" value="ECO:0007669"/>
    <property type="project" value="TreeGrafter"/>
</dbReference>
<dbReference type="Gene3D" id="3.10.310.40">
    <property type="match status" value="1"/>
</dbReference>
<dbReference type="SUPFAM" id="SSF55681">
    <property type="entry name" value="Class II aaRS and biotin synthetases"/>
    <property type="match status" value="1"/>
</dbReference>
<reference evidence="15 16" key="1">
    <citation type="submission" date="2020-03" db="EMBL/GenBank/DDBJ databases">
        <title>Propioniciclava sp. nov., isolated from Hydrophilus acuminatus.</title>
        <authorList>
            <person name="Hyun D.-W."/>
            <person name="Bae J.-W."/>
        </authorList>
    </citation>
    <scope>NUCLEOTIDE SEQUENCE [LARGE SCALE GENOMIC DNA]</scope>
    <source>
        <strain evidence="15 16">HDW11</strain>
    </source>
</reference>
<evidence type="ECO:0000256" key="11">
    <source>
        <dbReference type="ARBA" id="ARBA00024779"/>
    </source>
</evidence>
<dbReference type="InterPro" id="IPR018165">
    <property type="entry name" value="Ala-tRNA-synth_IIc_core"/>
</dbReference>
<keyword evidence="9 13" id="KW-0648">Protein biosynthesis</keyword>
<dbReference type="SMART" id="SM00863">
    <property type="entry name" value="tRNA_SAD"/>
    <property type="match status" value="1"/>
</dbReference>
<keyword evidence="3 13" id="KW-0436">Ligase</keyword>
<name>A0A6G7Y9J3_9ACTN</name>
<dbReference type="InterPro" id="IPR003156">
    <property type="entry name" value="DHHA1_dom"/>
</dbReference>
<evidence type="ECO:0000256" key="6">
    <source>
        <dbReference type="ARBA" id="ARBA00022833"/>
    </source>
</evidence>
<dbReference type="Gene3D" id="3.30.54.20">
    <property type="match status" value="1"/>
</dbReference>
<dbReference type="Gene3D" id="3.30.930.10">
    <property type="entry name" value="Bira Bifunctional Protein, Domain 2"/>
    <property type="match status" value="1"/>
</dbReference>
<evidence type="ECO:0000256" key="13">
    <source>
        <dbReference type="HAMAP-Rule" id="MF_00036"/>
    </source>
</evidence>
<dbReference type="Gene3D" id="3.30.980.10">
    <property type="entry name" value="Threonyl-trna Synthetase, Chain A, domain 2"/>
    <property type="match status" value="1"/>
</dbReference>
<dbReference type="PROSITE" id="PS50860">
    <property type="entry name" value="AA_TRNA_LIGASE_II_ALA"/>
    <property type="match status" value="1"/>
</dbReference>
<organism evidence="15 16">
    <name type="scientific">Propioniciclava coleopterorum</name>
    <dbReference type="NCBI Taxonomy" id="2714937"/>
    <lineage>
        <taxon>Bacteria</taxon>
        <taxon>Bacillati</taxon>
        <taxon>Actinomycetota</taxon>
        <taxon>Actinomycetes</taxon>
        <taxon>Propionibacteriales</taxon>
        <taxon>Propionibacteriaceae</taxon>
        <taxon>Propioniciclava</taxon>
    </lineage>
</organism>
<dbReference type="Pfam" id="PF07973">
    <property type="entry name" value="tRNA_SAD"/>
    <property type="match status" value="1"/>
</dbReference>
<dbReference type="InterPro" id="IPR012947">
    <property type="entry name" value="tRNA_SAD"/>
</dbReference>
<evidence type="ECO:0000256" key="4">
    <source>
        <dbReference type="ARBA" id="ARBA00022723"/>
    </source>
</evidence>
<evidence type="ECO:0000256" key="12">
    <source>
        <dbReference type="ARBA" id="ARBA00048300"/>
    </source>
</evidence>
<feature type="domain" description="Alanyl-transfer RNA synthetases family profile" evidence="14">
    <location>
        <begin position="1"/>
        <end position="725"/>
    </location>
</feature>
<dbReference type="FunFam" id="3.30.54.20:FF:000001">
    <property type="entry name" value="Alanine--tRNA ligase"/>
    <property type="match status" value="1"/>
</dbReference>
<keyword evidence="5 13" id="KW-0547">Nucleotide-binding</keyword>
<keyword evidence="7 13" id="KW-0067">ATP-binding</keyword>
<dbReference type="InterPro" id="IPR045864">
    <property type="entry name" value="aa-tRNA-synth_II/BPL/LPL"/>
</dbReference>
<dbReference type="EMBL" id="CP049865">
    <property type="protein sequence ID" value="QIK73564.1"/>
    <property type="molecule type" value="Genomic_DNA"/>
</dbReference>
<evidence type="ECO:0000256" key="2">
    <source>
        <dbReference type="ARBA" id="ARBA00022555"/>
    </source>
</evidence>
<dbReference type="SUPFAM" id="SSF50447">
    <property type="entry name" value="Translation proteins"/>
    <property type="match status" value="1"/>
</dbReference>
<comment type="similarity">
    <text evidence="1 13">Belongs to the class-II aminoacyl-tRNA synthetase family.</text>
</comment>
<dbReference type="PANTHER" id="PTHR11777:SF9">
    <property type="entry name" value="ALANINE--TRNA LIGASE, CYTOPLASMIC"/>
    <property type="match status" value="1"/>
</dbReference>
<dbReference type="FunFam" id="3.30.980.10:FF:000004">
    <property type="entry name" value="Alanine--tRNA ligase, cytoplasmic"/>
    <property type="match status" value="1"/>
</dbReference>
<dbReference type="SUPFAM" id="SSF55186">
    <property type="entry name" value="ThrRS/AlaRS common domain"/>
    <property type="match status" value="1"/>
</dbReference>
<feature type="binding site" evidence="13">
    <location>
        <position position="686"/>
    </location>
    <ligand>
        <name>Zn(2+)</name>
        <dbReference type="ChEBI" id="CHEBI:29105"/>
    </ligand>
</feature>
<evidence type="ECO:0000256" key="7">
    <source>
        <dbReference type="ARBA" id="ARBA00022840"/>
    </source>
</evidence>
<evidence type="ECO:0000256" key="5">
    <source>
        <dbReference type="ARBA" id="ARBA00022741"/>
    </source>
</evidence>
<dbReference type="HAMAP" id="MF_00036_B">
    <property type="entry name" value="Ala_tRNA_synth_B"/>
    <property type="match status" value="1"/>
</dbReference>
<keyword evidence="4 13" id="KW-0479">Metal-binding</keyword>
<evidence type="ECO:0000256" key="9">
    <source>
        <dbReference type="ARBA" id="ARBA00022917"/>
    </source>
</evidence>
<dbReference type="PANTHER" id="PTHR11777">
    <property type="entry name" value="ALANYL-TRNA SYNTHETASE"/>
    <property type="match status" value="1"/>
</dbReference>
<keyword evidence="16" id="KW-1185">Reference proteome</keyword>
<dbReference type="KEGG" id="prv:G7070_16445"/>
<dbReference type="Gene3D" id="6.10.250.550">
    <property type="match status" value="1"/>
</dbReference>
<keyword evidence="6 13" id="KW-0862">Zinc</keyword>
<dbReference type="NCBIfam" id="TIGR00344">
    <property type="entry name" value="alaS"/>
    <property type="match status" value="1"/>
</dbReference>
<comment type="subcellular location">
    <subcellularLocation>
        <location evidence="13">Cytoplasm</location>
    </subcellularLocation>
</comment>
<dbReference type="EC" id="6.1.1.7" evidence="13"/>
<dbReference type="AlphaFoldDB" id="A0A6G7Y9J3"/>
<accession>A0A6G7Y9J3</accession>
<dbReference type="CDD" id="cd00673">
    <property type="entry name" value="AlaRS_core"/>
    <property type="match status" value="1"/>
</dbReference>
<dbReference type="InterPro" id="IPR018163">
    <property type="entry name" value="Thr/Ala-tRNA-synth_IIc_edit"/>
</dbReference>
<evidence type="ECO:0000259" key="14">
    <source>
        <dbReference type="PROSITE" id="PS50860"/>
    </source>
</evidence>
<dbReference type="InterPro" id="IPR023033">
    <property type="entry name" value="Ala_tRNA_ligase_euk/bac"/>
</dbReference>
<dbReference type="Proteomes" id="UP000501058">
    <property type="component" value="Chromosome"/>
</dbReference>
<comment type="domain">
    <text evidence="13">Consists of three domains; the N-terminal catalytic domain, the editing domain and the C-terminal C-Ala domain. The editing domain removes incorrectly charged amino acids, while the C-Ala domain, along with tRNA(Ala), serves as a bridge to cooperatively bring together the editing and aminoacylation centers thus stimulating deacylation of misacylated tRNAs.</text>
</comment>
<dbReference type="InterPro" id="IPR009000">
    <property type="entry name" value="Transl_B-barrel_sf"/>
</dbReference>